<accession>W9VRL0</accession>
<dbReference type="eggNOG" id="ENOG502T55R">
    <property type="taxonomic scope" value="Eukaryota"/>
</dbReference>
<reference evidence="2 3" key="1">
    <citation type="submission" date="2013-03" db="EMBL/GenBank/DDBJ databases">
        <title>The Genome Sequence of Cladophialophora yegresii CBS 114405.</title>
        <authorList>
            <consortium name="The Broad Institute Genomics Platform"/>
            <person name="Cuomo C."/>
            <person name="de Hoog S."/>
            <person name="Gorbushina A."/>
            <person name="Walker B."/>
            <person name="Young S.K."/>
            <person name="Zeng Q."/>
            <person name="Gargeya S."/>
            <person name="Fitzgerald M."/>
            <person name="Haas B."/>
            <person name="Abouelleil A."/>
            <person name="Allen A.W."/>
            <person name="Alvarado L."/>
            <person name="Arachchi H.M."/>
            <person name="Berlin A.M."/>
            <person name="Chapman S.B."/>
            <person name="Gainer-Dewar J."/>
            <person name="Goldberg J."/>
            <person name="Griggs A."/>
            <person name="Gujja S."/>
            <person name="Hansen M."/>
            <person name="Howarth C."/>
            <person name="Imamovic A."/>
            <person name="Ireland A."/>
            <person name="Larimer J."/>
            <person name="McCowan C."/>
            <person name="Murphy C."/>
            <person name="Pearson M."/>
            <person name="Poon T.W."/>
            <person name="Priest M."/>
            <person name="Roberts A."/>
            <person name="Saif S."/>
            <person name="Shea T."/>
            <person name="Sisk P."/>
            <person name="Sykes S."/>
            <person name="Wortman J."/>
            <person name="Nusbaum C."/>
            <person name="Birren B."/>
        </authorList>
    </citation>
    <scope>NUCLEOTIDE SEQUENCE [LARGE SCALE GENOMIC DNA]</scope>
    <source>
        <strain evidence="2 3">CBS 114405</strain>
    </source>
</reference>
<protein>
    <submittedName>
        <fullName evidence="2">Uncharacterized protein</fullName>
    </submittedName>
</protein>
<feature type="compositionally biased region" description="Low complexity" evidence="1">
    <location>
        <begin position="353"/>
        <end position="376"/>
    </location>
</feature>
<dbReference type="RefSeq" id="XP_007757821.1">
    <property type="nucleotide sequence ID" value="XM_007759631.1"/>
</dbReference>
<feature type="compositionally biased region" description="Acidic residues" evidence="1">
    <location>
        <begin position="226"/>
        <end position="235"/>
    </location>
</feature>
<proteinExistence type="predicted"/>
<feature type="compositionally biased region" description="Low complexity" evidence="1">
    <location>
        <begin position="395"/>
        <end position="404"/>
    </location>
</feature>
<feature type="region of interest" description="Disordered" evidence="1">
    <location>
        <begin position="169"/>
        <end position="249"/>
    </location>
</feature>
<comment type="caution">
    <text evidence="2">The sequence shown here is derived from an EMBL/GenBank/DDBJ whole genome shotgun (WGS) entry which is preliminary data.</text>
</comment>
<evidence type="ECO:0000313" key="3">
    <source>
        <dbReference type="Proteomes" id="UP000019473"/>
    </source>
</evidence>
<feature type="region of interest" description="Disordered" evidence="1">
    <location>
        <begin position="353"/>
        <end position="378"/>
    </location>
</feature>
<dbReference type="AlphaFoldDB" id="W9VRL0"/>
<dbReference type="Proteomes" id="UP000019473">
    <property type="component" value="Unassembled WGS sequence"/>
</dbReference>
<evidence type="ECO:0000256" key="1">
    <source>
        <dbReference type="SAM" id="MobiDB-lite"/>
    </source>
</evidence>
<feature type="region of interest" description="Disordered" evidence="1">
    <location>
        <begin position="394"/>
        <end position="417"/>
    </location>
</feature>
<keyword evidence="3" id="KW-1185">Reference proteome</keyword>
<gene>
    <name evidence="2" type="ORF">A1O7_05623</name>
</gene>
<sequence>MPEPVVIATSIFSGFNSFVKAISLAAHYKEVPNEVRQLHTNIERAESSINIARRLLRSKAHYLDPRLIRETEESIEKTNNTLLLVRDSIEACRKDLEIRQTVTPKNRVIWLLWKNEEFLSQLQTLGNCLGALDRDIGRLEMAHPPIVFVNGNLWPPAYADNDCKATTFGVEADGKEEKKPPFPRSPTKRIRSTSRSNNSSQVNLPLGKRTHKRHGSSRNLSPQFADGDEGYESDELSLPPRTADDQTSRDATEDLTLFANTTIGIGINNDTPGVGLGLSISEGQLSVRQIDFLQQAGPAIAAAAATPRSRLGISELPGPSSELQGEQPESDLVVTQTQIPTWIPMQTPISIPTPTQTHTPISIPTRTITPTSIRTPNPYTFASKNPWRRLAVQQSTSTSTLNSSIATWPRSDPPNAADPDLDAASVVSTSTSTTAVEDADESDVTRDLDLDLNLLGLSVTAPAVPTRGGASGDAVLLPGPGLEVKKVKWRRKSGFI</sequence>
<name>W9VRL0_9EURO</name>
<dbReference type="EMBL" id="AMGW01000004">
    <property type="protein sequence ID" value="EXJ58198.1"/>
    <property type="molecule type" value="Genomic_DNA"/>
</dbReference>
<dbReference type="OrthoDB" id="4160560at2759"/>
<evidence type="ECO:0000313" key="2">
    <source>
        <dbReference type="EMBL" id="EXJ58198.1"/>
    </source>
</evidence>
<dbReference type="GeneID" id="19180206"/>
<organism evidence="2 3">
    <name type="scientific">Cladophialophora yegresii CBS 114405</name>
    <dbReference type="NCBI Taxonomy" id="1182544"/>
    <lineage>
        <taxon>Eukaryota</taxon>
        <taxon>Fungi</taxon>
        <taxon>Dikarya</taxon>
        <taxon>Ascomycota</taxon>
        <taxon>Pezizomycotina</taxon>
        <taxon>Eurotiomycetes</taxon>
        <taxon>Chaetothyriomycetidae</taxon>
        <taxon>Chaetothyriales</taxon>
        <taxon>Herpotrichiellaceae</taxon>
        <taxon>Cladophialophora</taxon>
    </lineage>
</organism>
<dbReference type="HOGENOM" id="CLU_051698_0_0_1"/>
<dbReference type="VEuPathDB" id="FungiDB:A1O7_05623"/>